<sequence>MTPTLMILGIGAYFLLGTTFLAMASAAGRADRAEDQQHAREAARRRHERLALLSRAGRSYHSPLVHG</sequence>
<proteinExistence type="predicted"/>
<organism evidence="1 2">
    <name type="scientific">Paracidovorax wautersii</name>
    <dbReference type="NCBI Taxonomy" id="1177982"/>
    <lineage>
        <taxon>Bacteria</taxon>
        <taxon>Pseudomonadati</taxon>
        <taxon>Pseudomonadota</taxon>
        <taxon>Betaproteobacteria</taxon>
        <taxon>Burkholderiales</taxon>
        <taxon>Comamonadaceae</taxon>
        <taxon>Paracidovorax</taxon>
    </lineage>
</organism>
<dbReference type="Proteomes" id="UP000199119">
    <property type="component" value="Unassembled WGS sequence"/>
</dbReference>
<reference evidence="2" key="1">
    <citation type="submission" date="2016-10" db="EMBL/GenBank/DDBJ databases">
        <authorList>
            <person name="Varghese N."/>
            <person name="Submissions S."/>
        </authorList>
    </citation>
    <scope>NUCLEOTIDE SEQUENCE [LARGE SCALE GENOMIC DNA]</scope>
    <source>
        <strain evidence="2">DSM 27981</strain>
    </source>
</reference>
<evidence type="ECO:0000313" key="2">
    <source>
        <dbReference type="Proteomes" id="UP000199119"/>
    </source>
</evidence>
<keyword evidence="2" id="KW-1185">Reference proteome</keyword>
<dbReference type="AlphaFoldDB" id="A0A1I2DA21"/>
<gene>
    <name evidence="1" type="ORF">SAMN04489711_10551</name>
</gene>
<protein>
    <submittedName>
        <fullName evidence="1">Uncharacterized protein</fullName>
    </submittedName>
</protein>
<dbReference type="EMBL" id="FONX01000005">
    <property type="protein sequence ID" value="SFE76983.1"/>
    <property type="molecule type" value="Genomic_DNA"/>
</dbReference>
<accession>A0A1I2DA21</accession>
<dbReference type="RefSeq" id="WP_139222789.1">
    <property type="nucleotide sequence ID" value="NZ_FONX01000005.1"/>
</dbReference>
<evidence type="ECO:0000313" key="1">
    <source>
        <dbReference type="EMBL" id="SFE76983.1"/>
    </source>
</evidence>
<name>A0A1I2DA21_9BURK</name>